<proteinExistence type="predicted"/>
<accession>A0AAV2VMV4</accession>
<dbReference type="Pfam" id="PF11060">
    <property type="entry name" value="DUF2861"/>
    <property type="match status" value="1"/>
</dbReference>
<evidence type="ECO:0000313" key="2">
    <source>
        <dbReference type="EMBL" id="CCO46059.1"/>
    </source>
</evidence>
<evidence type="ECO:0000313" key="3">
    <source>
        <dbReference type="Proteomes" id="UP000018211"/>
    </source>
</evidence>
<evidence type="ECO:0000256" key="1">
    <source>
        <dbReference type="SAM" id="SignalP"/>
    </source>
</evidence>
<dbReference type="EMBL" id="CAOF01000074">
    <property type="protein sequence ID" value="CCO46059.1"/>
    <property type="molecule type" value="Genomic_DNA"/>
</dbReference>
<name>A0AAV2VMV4_9VIBR</name>
<gene>
    <name evidence="2" type="ORF">VIBNISOn1_1650039</name>
</gene>
<keyword evidence="1" id="KW-0732">Signal</keyword>
<feature type="chain" id="PRO_5043965797" description="DUF2861 domain-containing protein" evidence="1">
    <location>
        <begin position="20"/>
        <end position="289"/>
    </location>
</feature>
<sequence length="289" mass="33352">MVKHLIASLVCLLPLTGNATNQWFEQQTSLTSAHQKLLEDDLEGTFDAIVEVWQQNPSKYVSDHLDQLFLKSIEKDCGRSLNSEGLPDWLDEVVIRRQMIQSPGRNNSSVIIDVLSNKDVESIELDRWGEQNISNESTFEKLSSETSEQSIYQKRYSLNTRLTSGLYLLKIKPVNEEAWVTWAVMAEPQAKQVVRWQSKDNWKVEKTSLLNKHCPLPVLNISLFDYLDGKYQKVWTQDYESDYPNSIPLRDLDPDRYVLAVSITHRRWQGAVSIEDQQVISKTYDISVD</sequence>
<comment type="caution">
    <text evidence="2">The sequence shown here is derived from an EMBL/GenBank/DDBJ whole genome shotgun (WGS) entry which is preliminary data.</text>
</comment>
<evidence type="ECO:0008006" key="4">
    <source>
        <dbReference type="Google" id="ProtNLM"/>
    </source>
</evidence>
<organism evidence="2 3">
    <name type="scientific">Vibrio nigripulchritudo SOn1</name>
    <dbReference type="NCBI Taxonomy" id="1238450"/>
    <lineage>
        <taxon>Bacteria</taxon>
        <taxon>Pseudomonadati</taxon>
        <taxon>Pseudomonadota</taxon>
        <taxon>Gammaproteobacteria</taxon>
        <taxon>Vibrionales</taxon>
        <taxon>Vibrionaceae</taxon>
        <taxon>Vibrio</taxon>
    </lineage>
</organism>
<dbReference type="AlphaFoldDB" id="A0AAV2VMV4"/>
<dbReference type="RefSeq" id="WP_022611314.1">
    <property type="nucleotide sequence ID" value="NZ_LK391965.1"/>
</dbReference>
<dbReference type="Proteomes" id="UP000018211">
    <property type="component" value="Unassembled WGS sequence"/>
</dbReference>
<protein>
    <recommendedName>
        <fullName evidence="4">DUF2861 domain-containing protein</fullName>
    </recommendedName>
</protein>
<reference evidence="2 3" key="1">
    <citation type="journal article" date="2013" name="ISME J.">
        <title>Comparative genomics of pathogenic lineages of Vibrio nigripulchritudo identifies virulence-associated traits.</title>
        <authorList>
            <person name="Goudenege D."/>
            <person name="Labreuche Y."/>
            <person name="Krin E."/>
            <person name="Ansquer D."/>
            <person name="Mangenot S."/>
            <person name="Calteau A."/>
            <person name="Medigue C."/>
            <person name="Mazel D."/>
            <person name="Polz M.F."/>
            <person name="Le Roux F."/>
        </authorList>
    </citation>
    <scope>NUCLEOTIDE SEQUENCE [LARGE SCALE GENOMIC DNA]</scope>
    <source>
        <strain evidence="2 3">SOn1</strain>
    </source>
</reference>
<dbReference type="InterPro" id="IPR021290">
    <property type="entry name" value="DUF2861"/>
</dbReference>
<feature type="signal peptide" evidence="1">
    <location>
        <begin position="1"/>
        <end position="19"/>
    </location>
</feature>